<keyword evidence="3" id="KW-1185">Reference proteome</keyword>
<comment type="caution">
    <text evidence="2">The sequence shown here is derived from an EMBL/GenBank/DDBJ whole genome shotgun (WGS) entry which is preliminary data.</text>
</comment>
<dbReference type="AlphaFoldDB" id="A0A918FH59"/>
<evidence type="ECO:0000313" key="3">
    <source>
        <dbReference type="Proteomes" id="UP000610303"/>
    </source>
</evidence>
<sequence>MSDASNSEPRDLSEATRAALDELESAPLSERAAGYRQLADALRSELEQSDPSRSAG</sequence>
<reference evidence="2" key="1">
    <citation type="journal article" date="2014" name="Int. J. Syst. Evol. Microbiol.">
        <title>Complete genome sequence of Corynebacterium casei LMG S-19264T (=DSM 44701T), isolated from a smear-ripened cheese.</title>
        <authorList>
            <consortium name="US DOE Joint Genome Institute (JGI-PGF)"/>
            <person name="Walter F."/>
            <person name="Albersmeier A."/>
            <person name="Kalinowski J."/>
            <person name="Ruckert C."/>
        </authorList>
    </citation>
    <scope>NUCLEOTIDE SEQUENCE</scope>
    <source>
        <strain evidence="2">JCM 3346</strain>
    </source>
</reference>
<dbReference type="EMBL" id="BMRJ01000007">
    <property type="protein sequence ID" value="GGR37410.1"/>
    <property type="molecule type" value="Genomic_DNA"/>
</dbReference>
<name>A0A918FH59_AGRME</name>
<evidence type="ECO:0000256" key="1">
    <source>
        <dbReference type="SAM" id="MobiDB-lite"/>
    </source>
</evidence>
<accession>A0A918FH59</accession>
<evidence type="ECO:0000313" key="2">
    <source>
        <dbReference type="EMBL" id="GGR37410.1"/>
    </source>
</evidence>
<protein>
    <submittedName>
        <fullName evidence="2">Uncharacterized protein</fullName>
    </submittedName>
</protein>
<organism evidence="2 3">
    <name type="scientific">Agromyces mediolanus</name>
    <name type="common">Corynebacterium mediolanum</name>
    <dbReference type="NCBI Taxonomy" id="41986"/>
    <lineage>
        <taxon>Bacteria</taxon>
        <taxon>Bacillati</taxon>
        <taxon>Actinomycetota</taxon>
        <taxon>Actinomycetes</taxon>
        <taxon>Micrococcales</taxon>
        <taxon>Microbacteriaceae</taxon>
        <taxon>Agromyces</taxon>
    </lineage>
</organism>
<reference evidence="2" key="2">
    <citation type="submission" date="2020-09" db="EMBL/GenBank/DDBJ databases">
        <authorList>
            <person name="Sun Q."/>
            <person name="Ohkuma M."/>
        </authorList>
    </citation>
    <scope>NUCLEOTIDE SEQUENCE</scope>
    <source>
        <strain evidence="2">JCM 3346</strain>
    </source>
</reference>
<gene>
    <name evidence="2" type="ORF">GCM10010196_34130</name>
</gene>
<feature type="region of interest" description="Disordered" evidence="1">
    <location>
        <begin position="1"/>
        <end position="32"/>
    </location>
</feature>
<dbReference type="RefSeq" id="WP_189086625.1">
    <property type="nucleotide sequence ID" value="NZ_BMRJ01000007.1"/>
</dbReference>
<proteinExistence type="predicted"/>
<dbReference type="Proteomes" id="UP000610303">
    <property type="component" value="Unassembled WGS sequence"/>
</dbReference>